<keyword evidence="2" id="KW-0536">Nodulation</keyword>
<evidence type="ECO:0000313" key="8">
    <source>
        <dbReference type="EMBL" id="EXL04922.1"/>
    </source>
</evidence>
<proteinExistence type="inferred from homology"/>
<feature type="domain" description="HTH lysR-type" evidence="7">
    <location>
        <begin position="6"/>
        <end position="63"/>
    </location>
</feature>
<dbReference type="EMBL" id="JENY01000020">
    <property type="protein sequence ID" value="EXL04922.1"/>
    <property type="molecule type" value="Genomic_DNA"/>
</dbReference>
<keyword evidence="5" id="KW-0238">DNA-binding</keyword>
<organism evidence="8 9">
    <name type="scientific">Aquamicrobium defluvii</name>
    <dbReference type="NCBI Taxonomy" id="69279"/>
    <lineage>
        <taxon>Bacteria</taxon>
        <taxon>Pseudomonadati</taxon>
        <taxon>Pseudomonadota</taxon>
        <taxon>Alphaproteobacteria</taxon>
        <taxon>Hyphomicrobiales</taxon>
        <taxon>Phyllobacteriaceae</taxon>
        <taxon>Aquamicrobium</taxon>
    </lineage>
</organism>
<dbReference type="InterPro" id="IPR037402">
    <property type="entry name" value="YidZ_PBP2"/>
</dbReference>
<dbReference type="Proteomes" id="UP000019849">
    <property type="component" value="Unassembled WGS sequence"/>
</dbReference>
<dbReference type="SUPFAM" id="SSF46785">
    <property type="entry name" value="Winged helix' DNA-binding domain"/>
    <property type="match status" value="1"/>
</dbReference>
<dbReference type="PROSITE" id="PS50931">
    <property type="entry name" value="HTH_LYSR"/>
    <property type="match status" value="1"/>
</dbReference>
<comment type="caution">
    <text evidence="8">The sequence shown here is derived from an EMBL/GenBank/DDBJ whole genome shotgun (WGS) entry which is preliminary data.</text>
</comment>
<dbReference type="SUPFAM" id="SSF53850">
    <property type="entry name" value="Periplasmic binding protein-like II"/>
    <property type="match status" value="1"/>
</dbReference>
<evidence type="ECO:0000256" key="2">
    <source>
        <dbReference type="ARBA" id="ARBA00022458"/>
    </source>
</evidence>
<dbReference type="PRINTS" id="PR00039">
    <property type="entry name" value="HTHLYSR"/>
</dbReference>
<comment type="similarity">
    <text evidence="1">Belongs to the LysR transcriptional regulatory family.</text>
</comment>
<dbReference type="RefSeq" id="WP_051520636.1">
    <property type="nucleotide sequence ID" value="NZ_KK073892.1"/>
</dbReference>
<accession>A0A011TLL7</accession>
<evidence type="ECO:0000256" key="6">
    <source>
        <dbReference type="ARBA" id="ARBA00023163"/>
    </source>
</evidence>
<dbReference type="STRING" id="69279.BG36_09510"/>
<dbReference type="Gene3D" id="3.40.190.10">
    <property type="entry name" value="Periplasmic binding protein-like II"/>
    <property type="match status" value="2"/>
</dbReference>
<dbReference type="InterPro" id="IPR036390">
    <property type="entry name" value="WH_DNA-bd_sf"/>
</dbReference>
<name>A0A011TLL7_9HYPH</name>
<dbReference type="PANTHER" id="PTHR30118:SF6">
    <property type="entry name" value="HTH-TYPE TRANSCRIPTIONAL REGULATOR LEUO"/>
    <property type="match status" value="1"/>
</dbReference>
<dbReference type="Pfam" id="PF03466">
    <property type="entry name" value="LysR_substrate"/>
    <property type="match status" value="1"/>
</dbReference>
<dbReference type="eggNOG" id="COG0583">
    <property type="taxonomic scope" value="Bacteria"/>
</dbReference>
<keyword evidence="3" id="KW-0678">Repressor</keyword>
<dbReference type="Pfam" id="PF00126">
    <property type="entry name" value="HTH_1"/>
    <property type="match status" value="1"/>
</dbReference>
<dbReference type="InterPro" id="IPR050389">
    <property type="entry name" value="LysR-type_TF"/>
</dbReference>
<reference evidence="8 9" key="1">
    <citation type="submission" date="2014-02" db="EMBL/GenBank/DDBJ databases">
        <title>Aquamicrobium defluvii Genome sequencing.</title>
        <authorList>
            <person name="Wang X."/>
        </authorList>
    </citation>
    <scope>NUCLEOTIDE SEQUENCE [LARGE SCALE GENOMIC DNA]</scope>
    <source>
        <strain evidence="8 9">W13Z1</strain>
    </source>
</reference>
<keyword evidence="4" id="KW-0805">Transcription regulation</keyword>
<dbReference type="HOGENOM" id="CLU_039613_39_0_5"/>
<dbReference type="CDD" id="cd08417">
    <property type="entry name" value="PBP2_Nitroaromatics_like"/>
    <property type="match status" value="1"/>
</dbReference>
<dbReference type="InterPro" id="IPR000847">
    <property type="entry name" value="LysR_HTH_N"/>
</dbReference>
<protein>
    <submittedName>
        <fullName evidence="8">LysR family transcriptional regulator</fullName>
    </submittedName>
</protein>
<dbReference type="InterPro" id="IPR036388">
    <property type="entry name" value="WH-like_DNA-bd_sf"/>
</dbReference>
<gene>
    <name evidence="8" type="ORF">BG36_09510</name>
</gene>
<dbReference type="Gene3D" id="1.10.10.10">
    <property type="entry name" value="Winged helix-like DNA-binding domain superfamily/Winged helix DNA-binding domain"/>
    <property type="match status" value="1"/>
</dbReference>
<dbReference type="GO" id="GO:0003677">
    <property type="term" value="F:DNA binding"/>
    <property type="evidence" value="ECO:0007669"/>
    <property type="project" value="UniProtKB-KW"/>
</dbReference>
<evidence type="ECO:0000313" key="9">
    <source>
        <dbReference type="Proteomes" id="UP000019849"/>
    </source>
</evidence>
<evidence type="ECO:0000256" key="5">
    <source>
        <dbReference type="ARBA" id="ARBA00023125"/>
    </source>
</evidence>
<dbReference type="PANTHER" id="PTHR30118">
    <property type="entry name" value="HTH-TYPE TRANSCRIPTIONAL REGULATOR LEUO-RELATED"/>
    <property type="match status" value="1"/>
</dbReference>
<evidence type="ECO:0000259" key="7">
    <source>
        <dbReference type="PROSITE" id="PS50931"/>
    </source>
</evidence>
<sequence length="301" mass="34044">MNLRSMDLNLLLIFDAVYAERSISKAAVRLNLSQPAVSNALGRLRETIGDQLFFREGNSMLPTTRAKSLRDPIRQALDLIERGFRTDQAFDFAQSNRRFVIAVGDYGEAVIIPRIIDWITEAAPGIHIHVRSAPSAQLKQELREGNVDFAMDYFTLEEPGFHNKCVLTDNLVSLSRVGHPGIGEQLSLATYLALSHVVIEPRHEMLPMIDLALAKRGLKRNIVLTVPHFLSMPVLVQSSNLICTLPRRMAFLYSDHFRLRSYELPLKTPNFPAYLIWHESVASDPGHIWLRNHLIALCQSL</sequence>
<evidence type="ECO:0000256" key="3">
    <source>
        <dbReference type="ARBA" id="ARBA00022491"/>
    </source>
</evidence>
<dbReference type="AlphaFoldDB" id="A0A011TLL7"/>
<evidence type="ECO:0000256" key="4">
    <source>
        <dbReference type="ARBA" id="ARBA00023015"/>
    </source>
</evidence>
<dbReference type="InterPro" id="IPR005119">
    <property type="entry name" value="LysR_subst-bd"/>
</dbReference>
<dbReference type="GO" id="GO:0003700">
    <property type="term" value="F:DNA-binding transcription factor activity"/>
    <property type="evidence" value="ECO:0007669"/>
    <property type="project" value="InterPro"/>
</dbReference>
<evidence type="ECO:0000256" key="1">
    <source>
        <dbReference type="ARBA" id="ARBA00009437"/>
    </source>
</evidence>
<keyword evidence="6" id="KW-0804">Transcription</keyword>